<dbReference type="GO" id="GO:0005576">
    <property type="term" value="C:extracellular region"/>
    <property type="evidence" value="ECO:0007669"/>
    <property type="project" value="TreeGrafter"/>
</dbReference>
<dbReference type="EMBL" id="BDIP01009074">
    <property type="protein sequence ID" value="GIQ92149.1"/>
    <property type="molecule type" value="Genomic_DNA"/>
</dbReference>
<dbReference type="PANTHER" id="PTHR12370:SF3">
    <property type="entry name" value="PHOSPHOLIPASE B-LIKE 2-RELATED"/>
    <property type="match status" value="1"/>
</dbReference>
<protein>
    <recommendedName>
        <fullName evidence="7">Phospholipase B-like</fullName>
        <ecNumber evidence="7">3.1.1.-</ecNumber>
    </recommendedName>
</protein>
<keyword evidence="6" id="KW-0325">Glycoprotein</keyword>
<comment type="similarity">
    <text evidence="1 7">Belongs to the phospholipase B-like family.</text>
</comment>
<organism evidence="8 9">
    <name type="scientific">Kipferlia bialata</name>
    <dbReference type="NCBI Taxonomy" id="797122"/>
    <lineage>
        <taxon>Eukaryota</taxon>
        <taxon>Metamonada</taxon>
        <taxon>Carpediemonas-like organisms</taxon>
        <taxon>Kipferlia</taxon>
    </lineage>
</organism>
<reference evidence="8 9" key="1">
    <citation type="journal article" date="2018" name="PLoS ONE">
        <title>The draft genome of Kipferlia bialata reveals reductive genome evolution in fornicate parasites.</title>
        <authorList>
            <person name="Tanifuji G."/>
            <person name="Takabayashi S."/>
            <person name="Kume K."/>
            <person name="Takagi M."/>
            <person name="Nakayama T."/>
            <person name="Kamikawa R."/>
            <person name="Inagaki Y."/>
            <person name="Hashimoto T."/>
        </authorList>
    </citation>
    <scope>NUCLEOTIDE SEQUENCE [LARGE SCALE GENOMIC DNA]</scope>
    <source>
        <strain evidence="8">NY0173</strain>
    </source>
</reference>
<dbReference type="AlphaFoldDB" id="A0A9K3DDV3"/>
<evidence type="ECO:0000256" key="1">
    <source>
        <dbReference type="ARBA" id="ARBA00007835"/>
    </source>
</evidence>
<dbReference type="Gene3D" id="1.10.439.20">
    <property type="entry name" value="Phospholipase B-like, domain 2"/>
    <property type="match status" value="1"/>
</dbReference>
<dbReference type="InterPro" id="IPR043041">
    <property type="entry name" value="PLipase_B-like_dom2"/>
</dbReference>
<name>A0A9K3DDV3_9EUKA</name>
<dbReference type="GO" id="GO:0009395">
    <property type="term" value="P:phospholipid catabolic process"/>
    <property type="evidence" value="ECO:0007669"/>
    <property type="project" value="TreeGrafter"/>
</dbReference>
<comment type="caution">
    <text evidence="8">The sequence shown here is derived from an EMBL/GenBank/DDBJ whole genome shotgun (WGS) entry which is preliminary data.</text>
</comment>
<dbReference type="Pfam" id="PF04916">
    <property type="entry name" value="Phospholip_B"/>
    <property type="match status" value="1"/>
</dbReference>
<keyword evidence="5 7" id="KW-0443">Lipid metabolism</keyword>
<sequence length="98" mass="11125">NTKTDMMGDFGGEWDPLFTSYCEDQIEYINTNVASLRTISGWWEMTGLVMDQLNGLTDGYNMATAPATPMEVIDFYRLNMVGDWDDLEEALHPSESDE</sequence>
<evidence type="ECO:0000256" key="7">
    <source>
        <dbReference type="RuleBase" id="RU364138"/>
    </source>
</evidence>
<evidence type="ECO:0000256" key="4">
    <source>
        <dbReference type="ARBA" id="ARBA00022963"/>
    </source>
</evidence>
<feature type="non-terminal residue" evidence="8">
    <location>
        <position position="98"/>
    </location>
</feature>
<keyword evidence="9" id="KW-1185">Reference proteome</keyword>
<dbReference type="Proteomes" id="UP000265618">
    <property type="component" value="Unassembled WGS sequence"/>
</dbReference>
<evidence type="ECO:0000256" key="6">
    <source>
        <dbReference type="ARBA" id="ARBA00023180"/>
    </source>
</evidence>
<proteinExistence type="inferred from homology"/>
<dbReference type="InterPro" id="IPR007000">
    <property type="entry name" value="PLipase_B-like"/>
</dbReference>
<evidence type="ECO:0000256" key="3">
    <source>
        <dbReference type="ARBA" id="ARBA00022801"/>
    </source>
</evidence>
<dbReference type="PANTHER" id="PTHR12370">
    <property type="entry name" value="PHOSPHOLIPASE B-RELATED"/>
    <property type="match status" value="1"/>
</dbReference>
<evidence type="ECO:0000313" key="8">
    <source>
        <dbReference type="EMBL" id="GIQ92149.1"/>
    </source>
</evidence>
<gene>
    <name evidence="8" type="ORF">KIPB_015761</name>
</gene>
<accession>A0A9K3DDV3</accession>
<feature type="non-terminal residue" evidence="8">
    <location>
        <position position="1"/>
    </location>
</feature>
<dbReference type="GO" id="GO:0004620">
    <property type="term" value="F:phospholipase activity"/>
    <property type="evidence" value="ECO:0007669"/>
    <property type="project" value="InterPro"/>
</dbReference>
<keyword evidence="2" id="KW-0732">Signal</keyword>
<keyword evidence="4 7" id="KW-0442">Lipid degradation</keyword>
<evidence type="ECO:0000313" key="9">
    <source>
        <dbReference type="Proteomes" id="UP000265618"/>
    </source>
</evidence>
<keyword evidence="3 7" id="KW-0378">Hydrolase</keyword>
<comment type="function">
    <text evidence="7">Putative phospholipase.</text>
</comment>
<evidence type="ECO:0000256" key="2">
    <source>
        <dbReference type="ARBA" id="ARBA00022729"/>
    </source>
</evidence>
<evidence type="ECO:0000256" key="5">
    <source>
        <dbReference type="ARBA" id="ARBA00023098"/>
    </source>
</evidence>
<dbReference type="EC" id="3.1.1.-" evidence="7"/>
<dbReference type="OrthoDB" id="443524at2759"/>